<keyword evidence="8" id="KW-1185">Reference proteome</keyword>
<comment type="caution">
    <text evidence="7">The sequence shown here is derived from an EMBL/GenBank/DDBJ whole genome shotgun (WGS) entry which is preliminary data.</text>
</comment>
<evidence type="ECO:0000313" key="8">
    <source>
        <dbReference type="Proteomes" id="UP001300502"/>
    </source>
</evidence>
<keyword evidence="4 5" id="KW-0539">Nucleus</keyword>
<sequence>MSSLKKYLPQKTYKERAQPKRRARFGLLEKHKDYVQRARNYHKKERRYKALVEKALQRNPDEFYFKMINSRTENGIHVELAPAHGGISEEESRVQLNRICSYIFTQINHERSRIEALQSELHFTEVPRNNKHILYVDDTEPEEGDQSINEHIVTSPLSNFSSWTKGSLKKTETALSRKYAELRWRLDREKKLRKLLQNLESRKSSGKSSKQQVGQDSMNSVVRGASWRRERSR</sequence>
<keyword evidence="3 5" id="KW-0698">rRNA processing</keyword>
<comment type="subunit">
    <text evidence="5">Component of the ribosomal small subunit (SSU) processome.</text>
</comment>
<feature type="region of interest" description="Disordered" evidence="6">
    <location>
        <begin position="198"/>
        <end position="233"/>
    </location>
</feature>
<evidence type="ECO:0000256" key="2">
    <source>
        <dbReference type="ARBA" id="ARBA00008105"/>
    </source>
</evidence>
<dbReference type="PIRSF" id="PIRSF015952">
    <property type="entry name" value="U3snoRNP11"/>
    <property type="match status" value="1"/>
</dbReference>
<dbReference type="Pfam" id="PF03998">
    <property type="entry name" value="Utp11"/>
    <property type="match status" value="1"/>
</dbReference>
<dbReference type="GO" id="GO:0032040">
    <property type="term" value="C:small-subunit processome"/>
    <property type="evidence" value="ECO:0007669"/>
    <property type="project" value="UniProtKB-UniRule"/>
</dbReference>
<proteinExistence type="inferred from homology"/>
<evidence type="ECO:0000256" key="3">
    <source>
        <dbReference type="ARBA" id="ARBA00022552"/>
    </source>
</evidence>
<comment type="similarity">
    <text evidence="2 5">Belongs to the UTP11 family.</text>
</comment>
<dbReference type="AlphaFoldDB" id="A0AAV9IA74"/>
<feature type="compositionally biased region" description="Low complexity" evidence="6">
    <location>
        <begin position="206"/>
        <end position="217"/>
    </location>
</feature>
<evidence type="ECO:0000313" key="7">
    <source>
        <dbReference type="EMBL" id="KAK4524292.1"/>
    </source>
</evidence>
<dbReference type="GO" id="GO:0006364">
    <property type="term" value="P:rRNA processing"/>
    <property type="evidence" value="ECO:0007669"/>
    <property type="project" value="UniProtKB-UniRule"/>
</dbReference>
<evidence type="ECO:0000256" key="4">
    <source>
        <dbReference type="ARBA" id="ARBA00023242"/>
    </source>
</evidence>
<dbReference type="InterPro" id="IPR007144">
    <property type="entry name" value="SSU_processome_Utp11"/>
</dbReference>
<dbReference type="EMBL" id="JANCYU010000022">
    <property type="protein sequence ID" value="KAK4524292.1"/>
    <property type="molecule type" value="Genomic_DNA"/>
</dbReference>
<comment type="function">
    <text evidence="5">Involved in nucleolar processing of pre-18S ribosomal RNA.</text>
</comment>
<reference evidence="7 8" key="1">
    <citation type="submission" date="2022-07" db="EMBL/GenBank/DDBJ databases">
        <title>Genome-wide signatures of adaptation to extreme environments.</title>
        <authorList>
            <person name="Cho C.H."/>
            <person name="Yoon H.S."/>
        </authorList>
    </citation>
    <scope>NUCLEOTIDE SEQUENCE [LARGE SCALE GENOMIC DNA]</scope>
    <source>
        <strain evidence="7 8">108.79 E11</strain>
    </source>
</reference>
<dbReference type="PANTHER" id="PTHR12838">
    <property type="entry name" value="U3 SMALL NUCLEOLAR RNA-ASSOCIATED PROTEIN 11"/>
    <property type="match status" value="1"/>
</dbReference>
<evidence type="ECO:0000256" key="5">
    <source>
        <dbReference type="PIRNR" id="PIRNR015952"/>
    </source>
</evidence>
<comment type="subcellular location">
    <subcellularLocation>
        <location evidence="1 5">Nucleus</location>
        <location evidence="1 5">Nucleolus</location>
    </subcellularLocation>
</comment>
<organism evidence="7 8">
    <name type="scientific">Galdieria yellowstonensis</name>
    <dbReference type="NCBI Taxonomy" id="3028027"/>
    <lineage>
        <taxon>Eukaryota</taxon>
        <taxon>Rhodophyta</taxon>
        <taxon>Bangiophyceae</taxon>
        <taxon>Galdieriales</taxon>
        <taxon>Galdieriaceae</taxon>
        <taxon>Galdieria</taxon>
    </lineage>
</organism>
<dbReference type="PANTHER" id="PTHR12838:SF0">
    <property type="entry name" value="U3 SMALL NUCLEOLAR RNA-ASSOCIATED PROTEIN 11-RELATED"/>
    <property type="match status" value="1"/>
</dbReference>
<accession>A0AAV9IA74</accession>
<evidence type="ECO:0000256" key="6">
    <source>
        <dbReference type="SAM" id="MobiDB-lite"/>
    </source>
</evidence>
<evidence type="ECO:0000256" key="1">
    <source>
        <dbReference type="ARBA" id="ARBA00004604"/>
    </source>
</evidence>
<name>A0AAV9IA74_9RHOD</name>
<gene>
    <name evidence="7" type="ORF">GAYE_SCF02G2191</name>
</gene>
<dbReference type="Proteomes" id="UP001300502">
    <property type="component" value="Unassembled WGS sequence"/>
</dbReference>
<protein>
    <recommendedName>
        <fullName evidence="5">U3 small nucleolar RNA-associated protein 11</fullName>
        <shortName evidence="5">U3 snoRNA-associated protein 11</shortName>
    </recommendedName>
</protein>